<dbReference type="RefSeq" id="WP_220335494.1">
    <property type="nucleotide sequence ID" value="NZ_JAEUAK010000005.1"/>
</dbReference>
<dbReference type="InterPro" id="IPR022444">
    <property type="entry name" value="Cofactor-bd_rpt"/>
</dbReference>
<reference evidence="3 4" key="1">
    <citation type="journal article" date="2021" name="MBio">
        <title>Poor Competitiveness of Bradyrhizobium in Pigeon Pea Root Colonization in Indian Soils.</title>
        <authorList>
            <person name="Chalasani D."/>
            <person name="Basu A."/>
            <person name="Pullabhotla S.V.S.R.N."/>
            <person name="Jorrin B."/>
            <person name="Neal A.L."/>
            <person name="Poole P.S."/>
            <person name="Podile A.R."/>
            <person name="Tkacz A."/>
        </authorList>
    </citation>
    <scope>NUCLEOTIDE SEQUENCE [LARGE SCALE GENOMIC DNA]</scope>
    <source>
        <strain evidence="3 4">HU56</strain>
    </source>
</reference>
<dbReference type="Pfam" id="PF13229">
    <property type="entry name" value="Beta_helix"/>
    <property type="match status" value="1"/>
</dbReference>
<evidence type="ECO:0000259" key="2">
    <source>
        <dbReference type="Pfam" id="PF13229"/>
    </source>
</evidence>
<accession>A0ABS7GVA6</accession>
<dbReference type="PROSITE" id="PS51318">
    <property type="entry name" value="TAT"/>
    <property type="match status" value="1"/>
</dbReference>
<dbReference type="InterPro" id="IPR039448">
    <property type="entry name" value="Beta_helix"/>
</dbReference>
<sequence length="460" mass="48556">MKKDFTEVSRRDILGMAGATAAAMLAPRAFAAPLSANQSDLRGAIDAVQYRAIPESGGQTNRNLQQMIEKAARENVPVFLPPGTYRISNLTLPDNTRITGAPGATRIVYTGEGHLFAAENAGHIELSNLVIDGSNRSLADYAGGLIQFTGVGEVLIDNCEIVGSRKHALQLERCGGRIERSKISGAGQSGIYAVESAGLSITDNVVSDCGNGGILVHRWKKAEDGTIVSGNRVSNIRANDGGTGENGNGINIFRADDVTVTNNQISDCAFTAIRANSGSNILINNNQCRRSGETAIYVEFEFVGAIVSGNVIDGAANGISIANFDQGGRLASVTGNVIRNLSLKGPYKHEVGFGIGIAAEADTFVSGNVIEDAPRWGLQIGWGPYLRNVVVNGNVVRKSPVGCAVSVAEGAGSAVITDNIFQEIGKGAVLGFEWEKQVSDELADDSSRYKQLTVERNRTS</sequence>
<gene>
    <name evidence="3" type="ORF">JNB85_15145</name>
</gene>
<dbReference type="EMBL" id="JAEUAK010000005">
    <property type="protein sequence ID" value="MBW9053747.1"/>
    <property type="molecule type" value="Genomic_DNA"/>
</dbReference>
<dbReference type="NCBIfam" id="TIGR03807">
    <property type="entry name" value="RR_fam_repeat"/>
    <property type="match status" value="2"/>
</dbReference>
<evidence type="ECO:0000256" key="1">
    <source>
        <dbReference type="SAM" id="SignalP"/>
    </source>
</evidence>
<comment type="caution">
    <text evidence="3">The sequence shown here is derived from an EMBL/GenBank/DDBJ whole genome shotgun (WGS) entry which is preliminary data.</text>
</comment>
<dbReference type="PANTHER" id="PTHR36453:SF1">
    <property type="entry name" value="RIGHT HANDED BETA HELIX DOMAIN-CONTAINING PROTEIN"/>
    <property type="match status" value="1"/>
</dbReference>
<dbReference type="InterPro" id="IPR006626">
    <property type="entry name" value="PbH1"/>
</dbReference>
<dbReference type="InterPro" id="IPR006311">
    <property type="entry name" value="TAT_signal"/>
</dbReference>
<evidence type="ECO:0000313" key="3">
    <source>
        <dbReference type="EMBL" id="MBW9053747.1"/>
    </source>
</evidence>
<dbReference type="Gene3D" id="2.160.20.10">
    <property type="entry name" value="Single-stranded right-handed beta-helix, Pectin lyase-like"/>
    <property type="match status" value="1"/>
</dbReference>
<organism evidence="3 4">
    <name type="scientific">Rhizobium mesosinicum</name>
    <dbReference type="NCBI Taxonomy" id="335017"/>
    <lineage>
        <taxon>Bacteria</taxon>
        <taxon>Pseudomonadati</taxon>
        <taxon>Pseudomonadota</taxon>
        <taxon>Alphaproteobacteria</taxon>
        <taxon>Hyphomicrobiales</taxon>
        <taxon>Rhizobiaceae</taxon>
        <taxon>Rhizobium/Agrobacterium group</taxon>
        <taxon>Rhizobium</taxon>
    </lineage>
</organism>
<keyword evidence="4" id="KW-1185">Reference proteome</keyword>
<name>A0ABS7GVA6_9HYPH</name>
<feature type="chain" id="PRO_5045954554" evidence="1">
    <location>
        <begin position="32"/>
        <end position="460"/>
    </location>
</feature>
<dbReference type="InterPro" id="IPR012334">
    <property type="entry name" value="Pectin_lyas_fold"/>
</dbReference>
<dbReference type="SUPFAM" id="SSF51126">
    <property type="entry name" value="Pectin lyase-like"/>
    <property type="match status" value="1"/>
</dbReference>
<feature type="signal peptide" evidence="1">
    <location>
        <begin position="1"/>
        <end position="31"/>
    </location>
</feature>
<proteinExistence type="predicted"/>
<keyword evidence="1" id="KW-0732">Signal</keyword>
<dbReference type="SMART" id="SM00710">
    <property type="entry name" value="PbH1"/>
    <property type="match status" value="9"/>
</dbReference>
<feature type="domain" description="Right handed beta helix" evidence="2">
    <location>
        <begin position="120"/>
        <end position="231"/>
    </location>
</feature>
<dbReference type="InterPro" id="IPR011050">
    <property type="entry name" value="Pectin_lyase_fold/virulence"/>
</dbReference>
<protein>
    <submittedName>
        <fullName evidence="3">TIGR03808 family TAT-translocated repetitive protein</fullName>
    </submittedName>
</protein>
<dbReference type="Proteomes" id="UP000717752">
    <property type="component" value="Unassembled WGS sequence"/>
</dbReference>
<dbReference type="PANTHER" id="PTHR36453">
    <property type="entry name" value="SECRETED PROTEIN-RELATED"/>
    <property type="match status" value="1"/>
</dbReference>
<dbReference type="InterPro" id="IPR022388">
    <property type="entry name" value="CHP03808"/>
</dbReference>
<dbReference type="NCBIfam" id="TIGR03808">
    <property type="entry name" value="RR_plus_rpt_1"/>
    <property type="match status" value="1"/>
</dbReference>
<evidence type="ECO:0000313" key="4">
    <source>
        <dbReference type="Proteomes" id="UP000717752"/>
    </source>
</evidence>